<feature type="transmembrane region" description="Helical" evidence="1">
    <location>
        <begin position="173"/>
        <end position="198"/>
    </location>
</feature>
<feature type="transmembrane region" description="Helical" evidence="1">
    <location>
        <begin position="127"/>
        <end position="153"/>
    </location>
</feature>
<evidence type="ECO:0000313" key="3">
    <source>
        <dbReference type="Proteomes" id="UP000316184"/>
    </source>
</evidence>
<feature type="transmembrane region" description="Helical" evidence="1">
    <location>
        <begin position="290"/>
        <end position="312"/>
    </location>
</feature>
<dbReference type="RefSeq" id="WP_145738680.1">
    <property type="nucleotide sequence ID" value="NZ_VIWX01000002.1"/>
</dbReference>
<sequence length="495" mass="53163">MLKSETEHEVVRPSLSPRIRRLEWWAAGFGAAVGAVLMLLAHRALGDDTWITLGYVRNLAEHGHWGLLADRVSNTQTSPLNAWLLAALFFVVGRPAVVVGLLLMATFALTGWWTARIARVLGVSSVLPFLAVGLLASSPLLVSAIGMETYLGIAMMVGVARHALGGKRWAAGVLWGLAVLCRPDFAVPAGVFAACSLLPGVRTRWLHLAQSAGIGALVALPWHVWSWFHLGGFVPDSTFIKVTSPGSVTMVDAPIRFFAVLLPVPTAITAVPVVVALLCGVRAWRHRGEAWARVALVFLAAGWAHWAALAAIGAFPEAWYFAPLVAFSFITLSVVLAQARTTIGFVAAFAFGTACIAASGPTPWSVMPLVLNHAETGQYQQVGAEVRELTGGKQVLAPGEIGVLSYFSGGLIVDHFGDPALTKVLLDKRYAEAGTLEKAVLGWNWRHFPATPMPQFDYMLAFKRITPDPPGQVVRTWQVGTPARGQDELVLLKLS</sequence>
<feature type="transmembrane region" description="Helical" evidence="1">
    <location>
        <begin position="82"/>
        <end position="115"/>
    </location>
</feature>
<organism evidence="2 3">
    <name type="scientific">Saccharopolyspora dendranthemae</name>
    <dbReference type="NCBI Taxonomy" id="1181886"/>
    <lineage>
        <taxon>Bacteria</taxon>
        <taxon>Bacillati</taxon>
        <taxon>Actinomycetota</taxon>
        <taxon>Actinomycetes</taxon>
        <taxon>Pseudonocardiales</taxon>
        <taxon>Pseudonocardiaceae</taxon>
        <taxon>Saccharopolyspora</taxon>
    </lineage>
</organism>
<reference evidence="2 3" key="1">
    <citation type="submission" date="2019-06" db="EMBL/GenBank/DDBJ databases">
        <title>Sequencing the genomes of 1000 actinobacteria strains.</title>
        <authorList>
            <person name="Klenk H.-P."/>
        </authorList>
    </citation>
    <scope>NUCLEOTIDE SEQUENCE [LARGE SCALE GENOMIC DNA]</scope>
    <source>
        <strain evidence="2 3">DSM 46699</strain>
    </source>
</reference>
<protein>
    <recommendedName>
        <fullName evidence="4">4-amino-4-deoxy-L-arabinose transferase-like glycosyltransferase</fullName>
    </recommendedName>
</protein>
<dbReference type="OrthoDB" id="141050at2"/>
<proteinExistence type="predicted"/>
<keyword evidence="1" id="KW-0812">Transmembrane</keyword>
<name>A0A561U8F2_9PSEU</name>
<keyword evidence="1" id="KW-1133">Transmembrane helix</keyword>
<feature type="transmembrane region" description="Helical" evidence="1">
    <location>
        <begin position="22"/>
        <end position="41"/>
    </location>
</feature>
<dbReference type="EMBL" id="VIWX01000002">
    <property type="protein sequence ID" value="TWF95631.1"/>
    <property type="molecule type" value="Genomic_DNA"/>
</dbReference>
<evidence type="ECO:0000256" key="1">
    <source>
        <dbReference type="SAM" id="Phobius"/>
    </source>
</evidence>
<gene>
    <name evidence="2" type="ORF">FHU35_12629</name>
</gene>
<feature type="transmembrane region" description="Helical" evidence="1">
    <location>
        <begin position="343"/>
        <end position="364"/>
    </location>
</feature>
<comment type="caution">
    <text evidence="2">The sequence shown here is derived from an EMBL/GenBank/DDBJ whole genome shotgun (WGS) entry which is preliminary data.</text>
</comment>
<keyword evidence="1" id="KW-0472">Membrane</keyword>
<keyword evidence="3" id="KW-1185">Reference proteome</keyword>
<accession>A0A561U8F2</accession>
<evidence type="ECO:0000313" key="2">
    <source>
        <dbReference type="EMBL" id="TWF95631.1"/>
    </source>
</evidence>
<feature type="transmembrane region" description="Helical" evidence="1">
    <location>
        <begin position="318"/>
        <end position="336"/>
    </location>
</feature>
<dbReference type="Proteomes" id="UP000316184">
    <property type="component" value="Unassembled WGS sequence"/>
</dbReference>
<evidence type="ECO:0008006" key="4">
    <source>
        <dbReference type="Google" id="ProtNLM"/>
    </source>
</evidence>
<feature type="transmembrane region" description="Helical" evidence="1">
    <location>
        <begin position="255"/>
        <end position="278"/>
    </location>
</feature>
<feature type="transmembrane region" description="Helical" evidence="1">
    <location>
        <begin position="205"/>
        <end position="225"/>
    </location>
</feature>
<dbReference type="AlphaFoldDB" id="A0A561U8F2"/>